<dbReference type="NCBIfam" id="NF005731">
    <property type="entry name" value="PRK07546.1-5"/>
    <property type="match status" value="1"/>
</dbReference>
<dbReference type="InterPro" id="IPR043131">
    <property type="entry name" value="BCAT-like_N"/>
</dbReference>
<dbReference type="AlphaFoldDB" id="A0AB36RD06"/>
<comment type="cofactor">
    <cofactor evidence="1 6">
        <name>pyridoxal 5'-phosphate</name>
        <dbReference type="ChEBI" id="CHEBI:597326"/>
    </cofactor>
</comment>
<name>A0AB36RD06_9HYPH</name>
<dbReference type="Gene3D" id="3.30.470.10">
    <property type="match status" value="1"/>
</dbReference>
<evidence type="ECO:0000256" key="6">
    <source>
        <dbReference type="RuleBase" id="RU004516"/>
    </source>
</evidence>
<dbReference type="SUPFAM" id="SSF56752">
    <property type="entry name" value="D-aminoacid aminotransferase-like PLP-dependent enzymes"/>
    <property type="match status" value="1"/>
</dbReference>
<dbReference type="InterPro" id="IPR001544">
    <property type="entry name" value="Aminotrans_IV"/>
</dbReference>
<evidence type="ECO:0000313" key="7">
    <source>
        <dbReference type="EMBL" id="PAQ02613.1"/>
    </source>
</evidence>
<accession>A0AB36RD06</accession>
<comment type="similarity">
    <text evidence="2 5">Belongs to the class-IV pyridoxal-phosphate-dependent aminotransferase family.</text>
</comment>
<dbReference type="EMBL" id="NPKI01000012">
    <property type="protein sequence ID" value="PAQ02613.1"/>
    <property type="molecule type" value="Genomic_DNA"/>
</dbReference>
<reference evidence="8" key="1">
    <citation type="submission" date="2017-08" db="EMBL/GenBank/DDBJ databases">
        <title>Mesorhizobium wenxinae sp. nov., a novel rhizobial species isolated from root nodules of chickpea (Cicer arietinum L.).</title>
        <authorList>
            <person name="Zhang J."/>
        </authorList>
    </citation>
    <scope>NUCLEOTIDE SEQUENCE [LARGE SCALE GENOMIC DNA]</scope>
    <source>
        <strain evidence="8">USDA 3392</strain>
    </source>
</reference>
<protein>
    <recommendedName>
        <fullName evidence="3">Probable branched-chain-amino-acid aminotransferase</fullName>
    </recommendedName>
</protein>
<dbReference type="GO" id="GO:0003824">
    <property type="term" value="F:catalytic activity"/>
    <property type="evidence" value="ECO:0007669"/>
    <property type="project" value="InterPro"/>
</dbReference>
<evidence type="ECO:0000256" key="5">
    <source>
        <dbReference type="RuleBase" id="RU004106"/>
    </source>
</evidence>
<dbReference type="Pfam" id="PF01063">
    <property type="entry name" value="Aminotran_4"/>
    <property type="match status" value="1"/>
</dbReference>
<keyword evidence="8" id="KW-1185">Reference proteome</keyword>
<dbReference type="InterPro" id="IPR018300">
    <property type="entry name" value="Aminotrans_IV_CS"/>
</dbReference>
<dbReference type="InterPro" id="IPR043132">
    <property type="entry name" value="BCAT-like_C"/>
</dbReference>
<comment type="caution">
    <text evidence="7">The sequence shown here is derived from an EMBL/GenBank/DDBJ whole genome shotgun (WGS) entry which is preliminary data.</text>
</comment>
<sequence length="221" mass="24562">MPAESALRDGNTADFDLIETMRWQPGQGFLRFDRHLARLYSSAAELGFACDPQKVGEVLRNAVDRPDIALRTRLVLSRSGKVTVSALPYEPHAADKVWRLQLARVRLDSSDTLLRHKTSRRDTYQRARAEYLISRADEVLLANERGEICEGTITNLFADFGDGVLATPRLDCGLLPGVLRGELLDEGRAREAIYTLDDLKKSAKALFVGNSLRGLIPARLG</sequence>
<dbReference type="PROSITE" id="PS00770">
    <property type="entry name" value="AA_TRANSFER_CLASS_4"/>
    <property type="match status" value="1"/>
</dbReference>
<gene>
    <name evidence="7" type="ORF">CIT25_08245</name>
</gene>
<evidence type="ECO:0000256" key="3">
    <source>
        <dbReference type="ARBA" id="ARBA00014472"/>
    </source>
</evidence>
<dbReference type="Gene3D" id="3.20.10.10">
    <property type="entry name" value="D-amino Acid Aminotransferase, subunit A, domain 2"/>
    <property type="match status" value="1"/>
</dbReference>
<keyword evidence="4 6" id="KW-0663">Pyridoxal phosphate</keyword>
<evidence type="ECO:0000313" key="8">
    <source>
        <dbReference type="Proteomes" id="UP000216215"/>
    </source>
</evidence>
<dbReference type="InterPro" id="IPR036038">
    <property type="entry name" value="Aminotransferase-like"/>
</dbReference>
<dbReference type="Proteomes" id="UP000216215">
    <property type="component" value="Unassembled WGS sequence"/>
</dbReference>
<dbReference type="NCBIfam" id="NF005729">
    <property type="entry name" value="PRK07546.1-3"/>
    <property type="match status" value="1"/>
</dbReference>
<organism evidence="7 8">
    <name type="scientific">Mesorhizobium mediterraneum</name>
    <dbReference type="NCBI Taxonomy" id="43617"/>
    <lineage>
        <taxon>Bacteria</taxon>
        <taxon>Pseudomonadati</taxon>
        <taxon>Pseudomonadota</taxon>
        <taxon>Alphaproteobacteria</taxon>
        <taxon>Hyphomicrobiales</taxon>
        <taxon>Phyllobacteriaceae</taxon>
        <taxon>Mesorhizobium</taxon>
    </lineage>
</organism>
<proteinExistence type="inferred from homology"/>
<evidence type="ECO:0000256" key="4">
    <source>
        <dbReference type="ARBA" id="ARBA00022898"/>
    </source>
</evidence>
<evidence type="ECO:0000256" key="1">
    <source>
        <dbReference type="ARBA" id="ARBA00001933"/>
    </source>
</evidence>
<dbReference type="RefSeq" id="WP_095484078.1">
    <property type="nucleotide sequence ID" value="NZ_CP088151.1"/>
</dbReference>
<evidence type="ECO:0000256" key="2">
    <source>
        <dbReference type="ARBA" id="ARBA00009320"/>
    </source>
</evidence>